<evidence type="ECO:0000313" key="9">
    <source>
        <dbReference type="Proteomes" id="UP000271162"/>
    </source>
</evidence>
<evidence type="ECO:0000313" key="8">
    <source>
        <dbReference type="EMBL" id="VDL69938.1"/>
    </source>
</evidence>
<reference evidence="10" key="1">
    <citation type="submission" date="2016-04" db="UniProtKB">
        <authorList>
            <consortium name="WormBaseParasite"/>
        </authorList>
    </citation>
    <scope>IDENTIFICATION</scope>
</reference>
<dbReference type="InterPro" id="IPR003175">
    <property type="entry name" value="CDI_dom"/>
</dbReference>
<comment type="subcellular location">
    <subcellularLocation>
        <location evidence="1">Nucleus</location>
    </subcellularLocation>
</comment>
<protein>
    <submittedName>
        <fullName evidence="10">Cyclin-dependent kinase inhibitor (inferred by orthology to a C. elegans protein)</fullName>
    </submittedName>
</protein>
<evidence type="ECO:0000259" key="7">
    <source>
        <dbReference type="Pfam" id="PF02234"/>
    </source>
</evidence>
<evidence type="ECO:0000256" key="2">
    <source>
        <dbReference type="ARBA" id="ARBA00006726"/>
    </source>
</evidence>
<sequence length="231" mass="25683">MPINSPGKKQRVRRCLFGKPDPVEVDKWLSENTDRQLKSSQEKWSFDFENDTPVKGDVEYEVIPVDKVPSLYKPYAPAKKRIRKAAEFDPSVPSASSGEPEIESGSSVHRPVTRSCVKRGSGSPRGLKQAMLTTYNPKELLTDYLKVRKRRSAEQGNSKHAAESLKGTKPAPSSPFRFVSEEQSSAVTEGESSRSSSRSPPKSPRKRPAQRVTSVSSHSRPKLRSHSVANH</sequence>
<dbReference type="EMBL" id="UYSL01019794">
    <property type="protein sequence ID" value="VDL69938.1"/>
    <property type="molecule type" value="Genomic_DNA"/>
</dbReference>
<feature type="compositionally biased region" description="Low complexity" evidence="6">
    <location>
        <begin position="93"/>
        <end position="107"/>
    </location>
</feature>
<dbReference type="Gene3D" id="4.10.365.10">
    <property type="entry name" value="p27"/>
    <property type="match status" value="1"/>
</dbReference>
<dbReference type="GO" id="GO:0005634">
    <property type="term" value="C:nucleus"/>
    <property type="evidence" value="ECO:0007669"/>
    <property type="project" value="UniProtKB-SubCell"/>
</dbReference>
<keyword evidence="9" id="KW-1185">Reference proteome</keyword>
<name>A0A158QX73_NIPBR</name>
<accession>A0A158QX73</accession>
<evidence type="ECO:0000256" key="4">
    <source>
        <dbReference type="ARBA" id="ARBA00023242"/>
    </source>
</evidence>
<evidence type="ECO:0000256" key="6">
    <source>
        <dbReference type="SAM" id="MobiDB-lite"/>
    </source>
</evidence>
<dbReference type="AlphaFoldDB" id="A0A158QX73"/>
<evidence type="ECO:0000256" key="3">
    <source>
        <dbReference type="ARBA" id="ARBA00023013"/>
    </source>
</evidence>
<comment type="similarity">
    <text evidence="2">Belongs to the CDI family.</text>
</comment>
<dbReference type="InterPro" id="IPR044898">
    <property type="entry name" value="CDI_dom_sf"/>
</dbReference>
<evidence type="ECO:0000313" key="10">
    <source>
        <dbReference type="WBParaSite" id="NBR_0000634801-mRNA-1"/>
    </source>
</evidence>
<reference evidence="8 9" key="2">
    <citation type="submission" date="2018-11" db="EMBL/GenBank/DDBJ databases">
        <authorList>
            <consortium name="Pathogen Informatics"/>
        </authorList>
    </citation>
    <scope>NUCLEOTIDE SEQUENCE [LARGE SCALE GENOMIC DNA]</scope>
</reference>
<evidence type="ECO:0000256" key="1">
    <source>
        <dbReference type="ARBA" id="ARBA00004123"/>
    </source>
</evidence>
<gene>
    <name evidence="8" type="ORF">NBR_LOCUS6349</name>
</gene>
<feature type="domain" description="Cyclin-dependent kinase inhibitor" evidence="7">
    <location>
        <begin position="15"/>
        <end position="61"/>
    </location>
</feature>
<dbReference type="GO" id="GO:0051726">
    <property type="term" value="P:regulation of cell cycle"/>
    <property type="evidence" value="ECO:0007669"/>
    <property type="project" value="InterPro"/>
</dbReference>
<dbReference type="Pfam" id="PF02234">
    <property type="entry name" value="CDI"/>
    <property type="match status" value="1"/>
</dbReference>
<dbReference type="PANTHER" id="PTHR10265:SF45">
    <property type="entry name" value="DACAPO"/>
    <property type="match status" value="1"/>
</dbReference>
<dbReference type="STRING" id="27835.A0A158QX73"/>
<dbReference type="Proteomes" id="UP000271162">
    <property type="component" value="Unassembled WGS sequence"/>
</dbReference>
<proteinExistence type="inferred from homology"/>
<keyword evidence="5" id="KW-0131">Cell cycle</keyword>
<dbReference type="WBParaSite" id="NBR_0000634801-mRNA-1">
    <property type="protein sequence ID" value="NBR_0000634801-mRNA-1"/>
    <property type="gene ID" value="NBR_0000634801"/>
</dbReference>
<keyword evidence="4" id="KW-0539">Nucleus</keyword>
<dbReference type="PANTHER" id="PTHR10265">
    <property type="entry name" value="CYCLIN-DEPENDENT KINASE INHIBITOR 1"/>
    <property type="match status" value="1"/>
</dbReference>
<dbReference type="GO" id="GO:0004861">
    <property type="term" value="F:cyclin-dependent protein serine/threonine kinase inhibitor activity"/>
    <property type="evidence" value="ECO:0007669"/>
    <property type="project" value="InterPro"/>
</dbReference>
<keyword evidence="3" id="KW-0649">Protein kinase inhibitor</keyword>
<feature type="region of interest" description="Disordered" evidence="6">
    <location>
        <begin position="88"/>
        <end position="231"/>
    </location>
</feature>
<evidence type="ECO:0000256" key="5">
    <source>
        <dbReference type="ARBA" id="ARBA00023306"/>
    </source>
</evidence>
<organism evidence="10">
    <name type="scientific">Nippostrongylus brasiliensis</name>
    <name type="common">Rat hookworm</name>
    <dbReference type="NCBI Taxonomy" id="27835"/>
    <lineage>
        <taxon>Eukaryota</taxon>
        <taxon>Metazoa</taxon>
        <taxon>Ecdysozoa</taxon>
        <taxon>Nematoda</taxon>
        <taxon>Chromadorea</taxon>
        <taxon>Rhabditida</taxon>
        <taxon>Rhabditina</taxon>
        <taxon>Rhabditomorpha</taxon>
        <taxon>Strongyloidea</taxon>
        <taxon>Heligmosomidae</taxon>
        <taxon>Nippostrongylus</taxon>
    </lineage>
</organism>
<dbReference type="OMA" id="EKWSYDF"/>